<dbReference type="Pfam" id="PF00589">
    <property type="entry name" value="Phage_integrase"/>
    <property type="match status" value="1"/>
</dbReference>
<dbReference type="InterPro" id="IPR011010">
    <property type="entry name" value="DNA_brk_join_enz"/>
</dbReference>
<dbReference type="Gene3D" id="1.10.443.10">
    <property type="entry name" value="Intergrase catalytic core"/>
    <property type="match status" value="1"/>
</dbReference>
<dbReference type="GO" id="GO:0006310">
    <property type="term" value="P:DNA recombination"/>
    <property type="evidence" value="ECO:0007669"/>
    <property type="project" value="UniProtKB-KW"/>
</dbReference>
<dbReference type="InterPro" id="IPR002104">
    <property type="entry name" value="Integrase_catalytic"/>
</dbReference>
<dbReference type="InterPro" id="IPR010998">
    <property type="entry name" value="Integrase_recombinase_N"/>
</dbReference>
<organism evidence="6">
    <name type="scientific">Rhizobium meliloti</name>
    <name type="common">Ensifer meliloti</name>
    <name type="synonym">Sinorhizobium meliloti</name>
    <dbReference type="NCBI Taxonomy" id="382"/>
    <lineage>
        <taxon>Bacteria</taxon>
        <taxon>Pseudomonadati</taxon>
        <taxon>Pseudomonadota</taxon>
        <taxon>Alphaproteobacteria</taxon>
        <taxon>Hyphomicrobiales</taxon>
        <taxon>Rhizobiaceae</taxon>
        <taxon>Sinorhizobium/Ensifer group</taxon>
        <taxon>Sinorhizobium</taxon>
    </lineage>
</organism>
<dbReference type="RefSeq" id="WP_153318678.1">
    <property type="nucleotide sequence ID" value="NZ_WISP01000172.1"/>
</dbReference>
<evidence type="ECO:0000313" key="6">
    <source>
        <dbReference type="EMBL" id="MQW06630.1"/>
    </source>
</evidence>
<keyword evidence="3" id="KW-0238">DNA-binding</keyword>
<feature type="domain" description="Tyr recombinase" evidence="5">
    <location>
        <begin position="189"/>
        <end position="340"/>
    </location>
</feature>
<dbReference type="AlphaFoldDB" id="A0A6A7ZVA3"/>
<evidence type="ECO:0000256" key="4">
    <source>
        <dbReference type="ARBA" id="ARBA00023172"/>
    </source>
</evidence>
<dbReference type="GO" id="GO:0015074">
    <property type="term" value="P:DNA integration"/>
    <property type="evidence" value="ECO:0007669"/>
    <property type="project" value="UniProtKB-KW"/>
</dbReference>
<reference evidence="6" key="1">
    <citation type="journal article" date="2013" name="Genome Biol.">
        <title>Comparative genomics of the core and accessory genomes of 48 Sinorhizobium strains comprising five genospecies.</title>
        <authorList>
            <person name="Sugawara M."/>
            <person name="Epstein B."/>
            <person name="Badgley B.D."/>
            <person name="Unno T."/>
            <person name="Xu L."/>
            <person name="Reese J."/>
            <person name="Gyaneshwar P."/>
            <person name="Denny R."/>
            <person name="Mudge J."/>
            <person name="Bharti A.K."/>
            <person name="Farmer A.D."/>
            <person name="May G.D."/>
            <person name="Woodward J.E."/>
            <person name="Medigue C."/>
            <person name="Vallenet D."/>
            <person name="Lajus A."/>
            <person name="Rouy Z."/>
            <person name="Martinez-Vaz B."/>
            <person name="Tiffin P."/>
            <person name="Young N.D."/>
            <person name="Sadowsky M.J."/>
        </authorList>
    </citation>
    <scope>NUCLEOTIDE SEQUENCE</scope>
    <source>
        <strain evidence="6">M30</strain>
    </source>
</reference>
<evidence type="ECO:0000256" key="3">
    <source>
        <dbReference type="ARBA" id="ARBA00023125"/>
    </source>
</evidence>
<evidence type="ECO:0000256" key="1">
    <source>
        <dbReference type="ARBA" id="ARBA00008857"/>
    </source>
</evidence>
<dbReference type="InterPro" id="IPR013762">
    <property type="entry name" value="Integrase-like_cat_sf"/>
</dbReference>
<evidence type="ECO:0000259" key="5">
    <source>
        <dbReference type="Pfam" id="PF00589"/>
    </source>
</evidence>
<dbReference type="PANTHER" id="PTHR30349">
    <property type="entry name" value="PHAGE INTEGRASE-RELATED"/>
    <property type="match status" value="1"/>
</dbReference>
<dbReference type="SUPFAM" id="SSF56349">
    <property type="entry name" value="DNA breaking-rejoining enzymes"/>
    <property type="match status" value="1"/>
</dbReference>
<evidence type="ECO:0000256" key="2">
    <source>
        <dbReference type="ARBA" id="ARBA00022908"/>
    </source>
</evidence>
<accession>A0A6A7ZVA3</accession>
<dbReference type="Gene3D" id="1.10.150.130">
    <property type="match status" value="1"/>
</dbReference>
<sequence>MVVKVKLEGLNVVCARGKWYVYVRDTKEKLLVGFEGSRADLDKRMAMPDFIAKYNSRRVRDLRRTYPDGTLGALVEWYENECPKYQSLAEATKNDYTKAFKYLRPEFDYALADITQADLYDIRDKCAKEKWPRFADKMISALSSMFTQAVKRKKMLGNPALGIDKCHKADPNANREWRENEWDYVAANAPAHLLTPMMIARHAGYRGQTIVKLRWNDYQPDPRFGKCFRIITAKNKELVWIPATDELQAYLDKLDRPALNICTRADGTPWESEVQMQTSVSHYLRDLEEAGHIGGGTTLHGLRTTYAADLKRSGAETGDVAAALGDKSERMGAHYTRHVENEAKVIRAFEGKKKR</sequence>
<proteinExistence type="inferred from homology"/>
<protein>
    <submittedName>
        <fullName evidence="6">Tyrosine-type recombinase/integrase</fullName>
    </submittedName>
</protein>
<dbReference type="GO" id="GO:0003677">
    <property type="term" value="F:DNA binding"/>
    <property type="evidence" value="ECO:0007669"/>
    <property type="project" value="UniProtKB-KW"/>
</dbReference>
<keyword evidence="2" id="KW-0229">DNA integration</keyword>
<comment type="similarity">
    <text evidence="1">Belongs to the 'phage' integrase family.</text>
</comment>
<dbReference type="InterPro" id="IPR050090">
    <property type="entry name" value="Tyrosine_recombinase_XerCD"/>
</dbReference>
<name>A0A6A7ZVA3_RHIML</name>
<dbReference type="PANTHER" id="PTHR30349:SF41">
    <property type="entry name" value="INTEGRASE_RECOMBINASE PROTEIN MJ0367-RELATED"/>
    <property type="match status" value="1"/>
</dbReference>
<gene>
    <name evidence="6" type="ORF">GHK45_23750</name>
</gene>
<keyword evidence="4" id="KW-0233">DNA recombination</keyword>
<dbReference type="EMBL" id="WISP01000172">
    <property type="protein sequence ID" value="MQW06630.1"/>
    <property type="molecule type" value="Genomic_DNA"/>
</dbReference>
<comment type="caution">
    <text evidence="6">The sequence shown here is derived from an EMBL/GenBank/DDBJ whole genome shotgun (WGS) entry which is preliminary data.</text>
</comment>